<dbReference type="AlphaFoldDB" id="E8KF54"/>
<reference evidence="5 6" key="1">
    <citation type="submission" date="2011-01" db="EMBL/GenBank/DDBJ databases">
        <authorList>
            <person name="Muzny D."/>
            <person name="Qin X."/>
            <person name="Deng J."/>
            <person name="Jiang H."/>
            <person name="Liu Y."/>
            <person name="Qu J."/>
            <person name="Song X.-Z."/>
            <person name="Zhang L."/>
            <person name="Thornton R."/>
            <person name="Coyle M."/>
            <person name="Francisco L."/>
            <person name="Jackson L."/>
            <person name="Javaid M."/>
            <person name="Korchina V."/>
            <person name="Kovar C."/>
            <person name="Mata R."/>
            <person name="Mathew T."/>
            <person name="Ngo R."/>
            <person name="Nguyen L."/>
            <person name="Nguyen N."/>
            <person name="Okwuonu G."/>
            <person name="Ongeri F."/>
            <person name="Pham C."/>
            <person name="Simmons D."/>
            <person name="Wilczek-Boney K."/>
            <person name="Hale W."/>
            <person name="Jakkamsetti A."/>
            <person name="Pham P."/>
            <person name="Ruth R."/>
            <person name="San Lucas F."/>
            <person name="Warren J."/>
            <person name="Zhang J."/>
            <person name="Zhao Z."/>
            <person name="Zhou C."/>
            <person name="Zhu D."/>
            <person name="Lee S."/>
            <person name="Bess C."/>
            <person name="Blankenburg K."/>
            <person name="Forbes L."/>
            <person name="Fu Q."/>
            <person name="Gubbala S."/>
            <person name="Hirani K."/>
            <person name="Jayaseelan J.C."/>
            <person name="Lara F."/>
            <person name="Munidasa M."/>
            <person name="Palculict T."/>
            <person name="Patil S."/>
            <person name="Pu L.-L."/>
            <person name="Saada N."/>
            <person name="Tang L."/>
            <person name="Weissenberger G."/>
            <person name="Zhu Y."/>
            <person name="Hemphill L."/>
            <person name="Shang Y."/>
            <person name="Youmans B."/>
            <person name="Ayvaz T."/>
            <person name="Ross M."/>
            <person name="Santibanez J."/>
            <person name="Aqrawi P."/>
            <person name="Gross S."/>
            <person name="Joshi V."/>
            <person name="Fowler G."/>
            <person name="Nazareth L."/>
            <person name="Reid J."/>
            <person name="Worley K."/>
            <person name="Petrosino J."/>
            <person name="Highlander S."/>
            <person name="Gibbs R."/>
        </authorList>
    </citation>
    <scope>NUCLEOTIDE SEQUENCE [LARGE SCALE GENOMIC DNA]</scope>
    <source>
        <strain evidence="5 6">ATCC 25976</strain>
    </source>
</reference>
<evidence type="ECO:0000256" key="3">
    <source>
        <dbReference type="ARBA" id="ARBA00022729"/>
    </source>
</evidence>
<evidence type="ECO:0000256" key="2">
    <source>
        <dbReference type="ARBA" id="ARBA00022525"/>
    </source>
</evidence>
<evidence type="ECO:0000313" key="6">
    <source>
        <dbReference type="Proteomes" id="UP000005467"/>
    </source>
</evidence>
<keyword evidence="3" id="KW-0732">Signal</keyword>
<dbReference type="InterPro" id="IPR059100">
    <property type="entry name" value="TSP3_bac"/>
</dbReference>
<gene>
    <name evidence="5" type="ORF">HMPREF0027_0471</name>
</gene>
<protein>
    <submittedName>
        <fullName evidence="5">Uncharacterized protein</fullName>
    </submittedName>
</protein>
<comment type="subcellular location">
    <subcellularLocation>
        <location evidence="1">Secreted</location>
    </subcellularLocation>
</comment>
<evidence type="ECO:0000256" key="1">
    <source>
        <dbReference type="ARBA" id="ARBA00004613"/>
    </source>
</evidence>
<accession>E8KF54</accession>
<sequence length="182" mass="20448">MVGYNSDTSNVVTKHKTDSYIISGEFVDKFLGRYDGTTSFDFKKGQLSGLHALSSFFEKDAQLKEEFSQGYRMDYHYSNDDRDQDGLTDVMEKRIGSDINNAGTDNDGYADGLEIHLGSDALASNIIPTLTENGIQIVDLNTNGNSTTYSIDTEQPMALMAEYREVDNRKRSCRIQFIHNRA</sequence>
<evidence type="ECO:0000313" key="5">
    <source>
        <dbReference type="EMBL" id="EFX92481.1"/>
    </source>
</evidence>
<keyword evidence="2" id="KW-0964">Secreted</keyword>
<keyword evidence="4" id="KW-0106">Calcium</keyword>
<proteinExistence type="predicted"/>
<comment type="caution">
    <text evidence="5">The sequence shown here is derived from an EMBL/GenBank/DDBJ whole genome shotgun (WGS) entry which is preliminary data.</text>
</comment>
<dbReference type="EMBL" id="AEVG01000032">
    <property type="protein sequence ID" value="EFX92481.1"/>
    <property type="molecule type" value="Genomic_DNA"/>
</dbReference>
<name>E8KF54_9PAST</name>
<dbReference type="Pfam" id="PF18884">
    <property type="entry name" value="TSP3_bac"/>
    <property type="match status" value="2"/>
</dbReference>
<dbReference type="Proteomes" id="UP000005467">
    <property type="component" value="Unassembled WGS sequence"/>
</dbReference>
<evidence type="ECO:0000256" key="4">
    <source>
        <dbReference type="ARBA" id="ARBA00022837"/>
    </source>
</evidence>
<dbReference type="HOGENOM" id="CLU_1479099_0_0_6"/>
<organism evidence="5 6">
    <name type="scientific">Actinobacillus ureae ATCC 25976</name>
    <dbReference type="NCBI Taxonomy" id="887324"/>
    <lineage>
        <taxon>Bacteria</taxon>
        <taxon>Pseudomonadati</taxon>
        <taxon>Pseudomonadota</taxon>
        <taxon>Gammaproteobacteria</taxon>
        <taxon>Pasteurellales</taxon>
        <taxon>Pasteurellaceae</taxon>
        <taxon>Actinobacillus</taxon>
    </lineage>
</organism>
<dbReference type="RefSeq" id="WP_005621811.1">
    <property type="nucleotide sequence ID" value="NZ_GL831080.1"/>
</dbReference>
<keyword evidence="6" id="KW-1185">Reference proteome</keyword>